<feature type="domain" description="ABC transmembrane type-1" evidence="11">
    <location>
        <begin position="297"/>
        <end position="529"/>
    </location>
</feature>
<evidence type="ECO:0000256" key="3">
    <source>
        <dbReference type="ARBA" id="ARBA00016864"/>
    </source>
</evidence>
<evidence type="ECO:0000256" key="10">
    <source>
        <dbReference type="SAM" id="Coils"/>
    </source>
</evidence>
<accession>A0ABW5D639</accession>
<protein>
    <recommendedName>
        <fullName evidence="3 9">Phosphate transport system permease protein PstA</fullName>
    </recommendedName>
</protein>
<dbReference type="CDD" id="cd06261">
    <property type="entry name" value="TM_PBP2"/>
    <property type="match status" value="1"/>
</dbReference>
<evidence type="ECO:0000256" key="8">
    <source>
        <dbReference type="ARBA" id="ARBA00023136"/>
    </source>
</evidence>
<feature type="transmembrane region" description="Helical" evidence="9">
    <location>
        <begin position="23"/>
        <end position="47"/>
    </location>
</feature>
<evidence type="ECO:0000256" key="4">
    <source>
        <dbReference type="ARBA" id="ARBA00022448"/>
    </source>
</evidence>
<dbReference type="PROSITE" id="PS50928">
    <property type="entry name" value="ABC_TM1"/>
    <property type="match status" value="1"/>
</dbReference>
<dbReference type="RefSeq" id="WP_386818063.1">
    <property type="nucleotide sequence ID" value="NZ_JBHUIT010000002.1"/>
</dbReference>
<feature type="transmembrane region" description="Helical" evidence="9">
    <location>
        <begin position="433"/>
        <end position="451"/>
    </location>
</feature>
<comment type="caution">
    <text evidence="12">The sequence shown here is derived from an EMBL/GenBank/DDBJ whole genome shotgun (WGS) entry which is preliminary data.</text>
</comment>
<keyword evidence="7 9" id="KW-1133">Transmembrane helix</keyword>
<dbReference type="InterPro" id="IPR005672">
    <property type="entry name" value="Phosphate_PstA"/>
</dbReference>
<keyword evidence="13" id="KW-1185">Reference proteome</keyword>
<evidence type="ECO:0000313" key="12">
    <source>
        <dbReference type="EMBL" id="MFD2255404.1"/>
    </source>
</evidence>
<evidence type="ECO:0000259" key="11">
    <source>
        <dbReference type="PROSITE" id="PS50928"/>
    </source>
</evidence>
<evidence type="ECO:0000256" key="9">
    <source>
        <dbReference type="RuleBase" id="RU363043"/>
    </source>
</evidence>
<organism evidence="12 13">
    <name type="scientific">Luteolibacter algae</name>
    <dbReference type="NCBI Taxonomy" id="454151"/>
    <lineage>
        <taxon>Bacteria</taxon>
        <taxon>Pseudomonadati</taxon>
        <taxon>Verrucomicrobiota</taxon>
        <taxon>Verrucomicrobiia</taxon>
        <taxon>Verrucomicrobiales</taxon>
        <taxon>Verrucomicrobiaceae</taxon>
        <taxon>Luteolibacter</taxon>
    </lineage>
</organism>
<dbReference type="PANTHER" id="PTHR43470:SF6">
    <property type="entry name" value="PHOSPHATE TRANSPORT SYSTEM PERMEASE PROTEIN PSTA"/>
    <property type="match status" value="1"/>
</dbReference>
<evidence type="ECO:0000256" key="2">
    <source>
        <dbReference type="ARBA" id="ARBA00007069"/>
    </source>
</evidence>
<evidence type="ECO:0000313" key="13">
    <source>
        <dbReference type="Proteomes" id="UP001597375"/>
    </source>
</evidence>
<evidence type="ECO:0000256" key="6">
    <source>
        <dbReference type="ARBA" id="ARBA00022692"/>
    </source>
</evidence>
<feature type="transmembrane region" description="Helical" evidence="9">
    <location>
        <begin position="384"/>
        <end position="403"/>
    </location>
</feature>
<dbReference type="SUPFAM" id="SSF161098">
    <property type="entry name" value="MetI-like"/>
    <property type="match status" value="1"/>
</dbReference>
<feature type="transmembrane region" description="Helical" evidence="9">
    <location>
        <begin position="510"/>
        <end position="532"/>
    </location>
</feature>
<reference evidence="13" key="1">
    <citation type="journal article" date="2019" name="Int. J. Syst. Evol. Microbiol.">
        <title>The Global Catalogue of Microorganisms (GCM) 10K type strain sequencing project: providing services to taxonomists for standard genome sequencing and annotation.</title>
        <authorList>
            <consortium name="The Broad Institute Genomics Platform"/>
            <consortium name="The Broad Institute Genome Sequencing Center for Infectious Disease"/>
            <person name="Wu L."/>
            <person name="Ma J."/>
        </authorList>
    </citation>
    <scope>NUCLEOTIDE SEQUENCE [LARGE SCALE GENOMIC DNA]</scope>
    <source>
        <strain evidence="13">CGMCC 4.7106</strain>
    </source>
</reference>
<name>A0ABW5D639_9BACT</name>
<keyword evidence="8 9" id="KW-0472">Membrane</keyword>
<dbReference type="Pfam" id="PF00528">
    <property type="entry name" value="BPD_transp_1"/>
    <property type="match status" value="1"/>
</dbReference>
<comment type="similarity">
    <text evidence="2 9">Belongs to the binding-protein-dependent transport system permease family. CysTW subfamily.</text>
</comment>
<feature type="transmembrane region" description="Helical" evidence="9">
    <location>
        <begin position="342"/>
        <end position="364"/>
    </location>
</feature>
<comment type="subcellular location">
    <subcellularLocation>
        <location evidence="1 9">Cell membrane</location>
        <topology evidence="1 9">Multi-pass membrane protein</topology>
    </subcellularLocation>
</comment>
<dbReference type="Gene3D" id="1.10.3720.10">
    <property type="entry name" value="MetI-like"/>
    <property type="match status" value="1"/>
</dbReference>
<dbReference type="Proteomes" id="UP001597375">
    <property type="component" value="Unassembled WGS sequence"/>
</dbReference>
<dbReference type="InterPro" id="IPR000515">
    <property type="entry name" value="MetI-like"/>
</dbReference>
<dbReference type="NCBIfam" id="TIGR00974">
    <property type="entry name" value="3a0107s02c"/>
    <property type="match status" value="1"/>
</dbReference>
<keyword evidence="4" id="KW-0813">Transport</keyword>
<keyword evidence="6 9" id="KW-0812">Transmembrane</keyword>
<evidence type="ECO:0000256" key="1">
    <source>
        <dbReference type="ARBA" id="ARBA00004651"/>
    </source>
</evidence>
<proteinExistence type="inferred from homology"/>
<evidence type="ECO:0000256" key="7">
    <source>
        <dbReference type="ARBA" id="ARBA00022989"/>
    </source>
</evidence>
<keyword evidence="10" id="KW-0175">Coiled coil</keyword>
<evidence type="ECO:0000256" key="5">
    <source>
        <dbReference type="ARBA" id="ARBA00022475"/>
    </source>
</evidence>
<keyword evidence="5 9" id="KW-1003">Cell membrane</keyword>
<dbReference type="InterPro" id="IPR035906">
    <property type="entry name" value="MetI-like_sf"/>
</dbReference>
<feature type="coiled-coil region" evidence="10">
    <location>
        <begin position="204"/>
        <end position="231"/>
    </location>
</feature>
<dbReference type="EMBL" id="JBHUIT010000002">
    <property type="protein sequence ID" value="MFD2255404.1"/>
    <property type="molecule type" value="Genomic_DNA"/>
</dbReference>
<dbReference type="PANTHER" id="PTHR43470">
    <property type="entry name" value="PHOSPHATE TRANSPORT SYSTEM PERMEASE PROTEIN PSTA-RELATED"/>
    <property type="match status" value="1"/>
</dbReference>
<gene>
    <name evidence="12" type="primary">pstA</name>
    <name evidence="12" type="ORF">ACFSSA_01835</name>
</gene>
<sequence length="545" mass="59139">MAIPSNTNKHFATTGRSRRGEPLVWLTAAGLAIGVVMALGLFFLILVKGAASFWPRDIELFGVKKADGGTELISGYVTQTRSRKGSDDKLIEEVQIFRGNKDLSGETFVYVDSSDILSREIQENVLLLERLTYGPAIGTAVAMEVDGKRIEAGDPNFSEQLETMLSESAETREKVLHIERKEIGKISMAMEKISLGERSGRIPADQAAEQRAELQAEFDKLKSEAEKLDEKMAASSLVYTVADGREKTLPASQLLDVFAPNQAGFFGRLGESLHRVWKFLKEDPREANTEGGVFPAIFGTVVMTLVMSLFVTPFGVIAAIYLREYAKQGMMVRIVRICVNNLAGVPSIVFGVFGLAFFVYFVGAGVDKAFFAEKLPTPTFGTPGILWASLTLALLTLPVVIVATEEALSAVPRGVREAALACGASKWQAIQRVVLPASLPGILTGVILAMARGAGEVAPLMLVGVVKLAPSLPIDDVAPFIHAERKFMHLGFHIYDLGFQSPDAEAAKPFVYATALLLIVVVVTLNLAAIMIRNRLKKRFAVSSF</sequence>
<feature type="transmembrane region" description="Helical" evidence="9">
    <location>
        <begin position="293"/>
        <end position="322"/>
    </location>
</feature>